<keyword evidence="2 5" id="KW-0378">Hydrolase</keyword>
<dbReference type="HOGENOM" id="CLU_004624_8_2_1"/>
<dbReference type="RefSeq" id="XP_007800774.1">
    <property type="nucleotide sequence ID" value="XM_007802583.1"/>
</dbReference>
<dbReference type="InterPro" id="IPR001547">
    <property type="entry name" value="Glyco_hydro_5"/>
</dbReference>
<dbReference type="GO" id="GO:0005576">
    <property type="term" value="C:extracellular region"/>
    <property type="evidence" value="ECO:0007669"/>
    <property type="project" value="TreeGrafter"/>
</dbReference>
<dbReference type="OrthoDB" id="1887033at2759"/>
<dbReference type="GeneID" id="19242388"/>
<evidence type="ECO:0000256" key="4">
    <source>
        <dbReference type="ARBA" id="ARBA00023316"/>
    </source>
</evidence>
<evidence type="ECO:0000313" key="7">
    <source>
        <dbReference type="EMBL" id="ERF73572.1"/>
    </source>
</evidence>
<accession>U1G810</accession>
<dbReference type="GO" id="GO:0071555">
    <property type="term" value="P:cell wall organization"/>
    <property type="evidence" value="ECO:0007669"/>
    <property type="project" value="UniProtKB-KW"/>
</dbReference>
<protein>
    <recommendedName>
        <fullName evidence="6">Glycoside hydrolase family 5 domain-containing protein</fullName>
    </recommendedName>
</protein>
<dbReference type="SUPFAM" id="SSF51445">
    <property type="entry name" value="(Trans)glycosidases"/>
    <property type="match status" value="1"/>
</dbReference>
<gene>
    <name evidence="7" type="ORF">EPUS_07506</name>
</gene>
<dbReference type="Pfam" id="PF00150">
    <property type="entry name" value="Cellulase"/>
    <property type="match status" value="1"/>
</dbReference>
<comment type="similarity">
    <text evidence="1 5">Belongs to the glycosyl hydrolase 5 (cellulase A) family.</text>
</comment>
<dbReference type="eggNOG" id="ENOG502QVVM">
    <property type="taxonomic scope" value="Eukaryota"/>
</dbReference>
<sequence>MSSHHICAPSARDILRYRSHHGVNLGGIFVLEKWLYPSMFDSSVAGSSEHDAVISSINNVGLEATREKWQAHWSNALTEADLHYLTTIAHCTTIRLPIGYFTLGPDFTQHTPFAMSPSQVYTNAWSAVVNMVRRCHAHGVGVLLDLHACPGGANAEIHSGISTRKAELWETDSNLSLTKQCLCFIAAEVKNRGLEGVVGLQLCNEAISNASGMYSWYDSVIASIAQIDSTIPIYISDAWDIPRAVEYSVRMNTTAISAVKSPINPVIIDTHRYYTFSAEDAGKFPLQIIDQISSTELSELDTPKSGRVFEQRGAVGVFVGEWSCALAPTTWAQVTPSQRKDFTKELGKVQAERWRSQGPAVGGGAFWTYNTNWCSGKACKGREEWSFRMQVDTGAIRAPSWLSLTRGEVWRKVKEAEKSRSRSMVKAMEEHEAYWDGTSGKAAYFEHWRYGDGWHLGWCDARDFFAGRANGLVATAEKAVVVGCRFGGKAKKDDAVVVGADRIGFLDLWVLKRMRDEGPGGVGDRDRDGCQFGWEWEHGFRKGVQDFERAVGVEEK</sequence>
<dbReference type="GO" id="GO:0009986">
    <property type="term" value="C:cell surface"/>
    <property type="evidence" value="ECO:0007669"/>
    <property type="project" value="TreeGrafter"/>
</dbReference>
<dbReference type="PANTHER" id="PTHR31297">
    <property type="entry name" value="GLUCAN ENDO-1,6-BETA-GLUCOSIDASE B"/>
    <property type="match status" value="1"/>
</dbReference>
<dbReference type="AlphaFoldDB" id="U1G810"/>
<dbReference type="InterPro" id="IPR050386">
    <property type="entry name" value="Glycosyl_hydrolase_5"/>
</dbReference>
<reference evidence="8" key="1">
    <citation type="journal article" date="2014" name="BMC Genomics">
        <title>Genome characteristics reveal the impact of lichenization on lichen-forming fungus Endocarpon pusillum Hedwig (Verrucariales, Ascomycota).</title>
        <authorList>
            <person name="Wang Y.-Y."/>
            <person name="Liu B."/>
            <person name="Zhang X.-Y."/>
            <person name="Zhou Q.-M."/>
            <person name="Zhang T."/>
            <person name="Li H."/>
            <person name="Yu Y.-F."/>
            <person name="Zhang X.-L."/>
            <person name="Hao X.-Y."/>
            <person name="Wang M."/>
            <person name="Wang L."/>
            <person name="Wei J.-C."/>
        </authorList>
    </citation>
    <scope>NUCLEOTIDE SEQUENCE [LARGE SCALE GENOMIC DNA]</scope>
    <source>
        <strain evidence="8">Z07020 / HMAS-L-300199</strain>
    </source>
</reference>
<evidence type="ECO:0000259" key="6">
    <source>
        <dbReference type="Pfam" id="PF00150"/>
    </source>
</evidence>
<dbReference type="Proteomes" id="UP000019373">
    <property type="component" value="Unassembled WGS sequence"/>
</dbReference>
<evidence type="ECO:0000256" key="2">
    <source>
        <dbReference type="ARBA" id="ARBA00022801"/>
    </source>
</evidence>
<proteinExistence type="inferred from homology"/>
<name>U1G810_ENDPU</name>
<organism evidence="7 8">
    <name type="scientific">Endocarpon pusillum (strain Z07020 / HMAS-L-300199)</name>
    <name type="common">Lichen-forming fungus</name>
    <dbReference type="NCBI Taxonomy" id="1263415"/>
    <lineage>
        <taxon>Eukaryota</taxon>
        <taxon>Fungi</taxon>
        <taxon>Dikarya</taxon>
        <taxon>Ascomycota</taxon>
        <taxon>Pezizomycotina</taxon>
        <taxon>Eurotiomycetes</taxon>
        <taxon>Chaetothyriomycetidae</taxon>
        <taxon>Verrucariales</taxon>
        <taxon>Verrucariaceae</taxon>
        <taxon>Endocarpon</taxon>
    </lineage>
</organism>
<evidence type="ECO:0000256" key="3">
    <source>
        <dbReference type="ARBA" id="ARBA00023295"/>
    </source>
</evidence>
<dbReference type="InterPro" id="IPR017853">
    <property type="entry name" value="GH"/>
</dbReference>
<keyword evidence="4" id="KW-0961">Cell wall biogenesis/degradation</keyword>
<evidence type="ECO:0000313" key="8">
    <source>
        <dbReference type="Proteomes" id="UP000019373"/>
    </source>
</evidence>
<evidence type="ECO:0000256" key="5">
    <source>
        <dbReference type="RuleBase" id="RU361153"/>
    </source>
</evidence>
<dbReference type="EMBL" id="KE720942">
    <property type="protein sequence ID" value="ERF73572.1"/>
    <property type="molecule type" value="Genomic_DNA"/>
</dbReference>
<dbReference type="Gene3D" id="3.20.20.80">
    <property type="entry name" value="Glycosidases"/>
    <property type="match status" value="1"/>
</dbReference>
<dbReference type="PANTHER" id="PTHR31297:SF43">
    <property type="entry name" value="GLUCAN 1,3-BETA-GLUCOSIDASE 3"/>
    <property type="match status" value="1"/>
</dbReference>
<keyword evidence="8" id="KW-1185">Reference proteome</keyword>
<feature type="domain" description="Glycoside hydrolase family 5" evidence="6">
    <location>
        <begin position="69"/>
        <end position="323"/>
    </location>
</feature>
<dbReference type="GO" id="GO:0009251">
    <property type="term" value="P:glucan catabolic process"/>
    <property type="evidence" value="ECO:0007669"/>
    <property type="project" value="TreeGrafter"/>
</dbReference>
<evidence type="ECO:0000256" key="1">
    <source>
        <dbReference type="ARBA" id="ARBA00005641"/>
    </source>
</evidence>
<keyword evidence="3 5" id="KW-0326">Glycosidase</keyword>
<dbReference type="GO" id="GO:0046557">
    <property type="term" value="F:glucan endo-1,6-beta-glucosidase activity"/>
    <property type="evidence" value="ECO:0007669"/>
    <property type="project" value="TreeGrafter"/>
</dbReference>